<dbReference type="Gene3D" id="2.130.10.10">
    <property type="entry name" value="YVTN repeat-like/Quinoprotein amine dehydrogenase"/>
    <property type="match status" value="1"/>
</dbReference>
<dbReference type="PROSITE" id="PS00678">
    <property type="entry name" value="WD_REPEATS_1"/>
    <property type="match status" value="3"/>
</dbReference>
<dbReference type="PRINTS" id="PR00320">
    <property type="entry name" value="GPROTEINBRPT"/>
</dbReference>
<keyword evidence="6" id="KW-0539">Nucleus</keyword>
<dbReference type="PROSITE" id="PS50294">
    <property type="entry name" value="WD_REPEATS_REGION"/>
    <property type="match status" value="4"/>
</dbReference>
<proteinExistence type="predicted"/>
<dbReference type="InterPro" id="IPR001680">
    <property type="entry name" value="WD40_rpt"/>
</dbReference>
<evidence type="ECO:0000256" key="1">
    <source>
        <dbReference type="ARBA" id="ARBA00004123"/>
    </source>
</evidence>
<evidence type="ECO:0000256" key="3">
    <source>
        <dbReference type="ARBA" id="ARBA00022664"/>
    </source>
</evidence>
<dbReference type="InterPro" id="IPR052234">
    <property type="entry name" value="U5_snRNP_Component"/>
</dbReference>
<feature type="repeat" description="WD" evidence="11">
    <location>
        <begin position="336"/>
        <end position="371"/>
    </location>
</feature>
<sequence length="371" mass="41653">MSLKRPNSGIGGIVSVQELKRTKNDLVGYTNRDKALMEAGVRRTSNLMAPIMLLEGHQGEIYTTEFHPKGEMLLSSGFDRQICKFYSRSMCPIDFILCLRHILVIWNVYGECENIMVMSGHTGAILEAHFNTDGSQIFTCSTDKTLAIWDIVTGQRIRRLKGHSNFVNTVHGTRRGMQMLCSGADDRTVRLWDSRKKLSTLTLEASYQVTSATFNDIGDQIISGGIDNGIKVWDIRKQEVLHHLKGHTDTITGISLSPDGSYILSNSMDNTLRIWDIRPYVPGERCVKIFQGHQHNFEKNLLRCAWSPDGSKISAGSADRFVYIWDTTSRRILYKLPGHSGSVNDVDFSSKEPLILSGSSDKTLYLGEIED</sequence>
<evidence type="ECO:0000256" key="10">
    <source>
        <dbReference type="ARBA" id="ARBA00075772"/>
    </source>
</evidence>
<feature type="repeat" description="WD" evidence="11">
    <location>
        <begin position="54"/>
        <end position="82"/>
    </location>
</feature>
<dbReference type="STRING" id="37001.A0A1A9X086"/>
<feature type="repeat" description="WD" evidence="11">
    <location>
        <begin position="244"/>
        <end position="278"/>
    </location>
</feature>
<dbReference type="PANTHER" id="PTHR44006:SF1">
    <property type="entry name" value="U5 SMALL NUCLEAR RIBONUCLEOPROTEIN 40 KDA PROTEIN"/>
    <property type="match status" value="1"/>
</dbReference>
<evidence type="ECO:0000256" key="5">
    <source>
        <dbReference type="ARBA" id="ARBA00023187"/>
    </source>
</evidence>
<evidence type="ECO:0000313" key="13">
    <source>
        <dbReference type="Proteomes" id="UP000091820"/>
    </source>
</evidence>
<dbReference type="InterPro" id="IPR019775">
    <property type="entry name" value="WD40_repeat_CS"/>
</dbReference>
<organism evidence="12 13">
    <name type="scientific">Glossina brevipalpis</name>
    <dbReference type="NCBI Taxonomy" id="37001"/>
    <lineage>
        <taxon>Eukaryota</taxon>
        <taxon>Metazoa</taxon>
        <taxon>Ecdysozoa</taxon>
        <taxon>Arthropoda</taxon>
        <taxon>Hexapoda</taxon>
        <taxon>Insecta</taxon>
        <taxon>Pterygota</taxon>
        <taxon>Neoptera</taxon>
        <taxon>Endopterygota</taxon>
        <taxon>Diptera</taxon>
        <taxon>Brachycera</taxon>
        <taxon>Muscomorpha</taxon>
        <taxon>Hippoboscoidea</taxon>
        <taxon>Glossinidae</taxon>
        <taxon>Glossina</taxon>
    </lineage>
</organism>
<evidence type="ECO:0000256" key="7">
    <source>
        <dbReference type="ARBA" id="ARBA00057342"/>
    </source>
</evidence>
<dbReference type="AlphaFoldDB" id="A0A1A9X086"/>
<comment type="subunit">
    <text evidence="8">Component of the pre-catalytic and catalytic spliceosome complexes. Component of the postcatalytic spliceosome P complex. Part of the U5 snRNP complex. Interacts with PRPF8. Component of the U4/U6-U5 tri-snRNP complex composed of the U4, U6 and U5 snRNAs and at least PRPF3, PRPF4, PRPF6, PRPF8, PRPF31, SNRNP200, TXNL4A, WDR57, SNRNP40, DDX23, CD2BP2, PPIH, SNU13, EFTUD2, SART1 and USP39. Component of the minor spliceosome, which splices U12-type introns.</text>
</comment>
<evidence type="ECO:0000256" key="4">
    <source>
        <dbReference type="ARBA" id="ARBA00022737"/>
    </source>
</evidence>
<protein>
    <recommendedName>
        <fullName evidence="9">U5 small nuclear ribonucleoprotein 40 kDa protein</fullName>
    </recommendedName>
    <alternativeName>
        <fullName evidence="10">WD repeat-containing protein 57</fullName>
    </alternativeName>
</protein>
<dbReference type="EnsemblMetazoa" id="GBRI039439-RA">
    <property type="protein sequence ID" value="GBRI039439-PA"/>
    <property type="gene ID" value="GBRI039439"/>
</dbReference>
<dbReference type="Proteomes" id="UP000091820">
    <property type="component" value="Unassembled WGS sequence"/>
</dbReference>
<reference evidence="12" key="2">
    <citation type="submission" date="2020-05" db="UniProtKB">
        <authorList>
            <consortium name="EnsemblMetazoa"/>
        </authorList>
    </citation>
    <scope>IDENTIFICATION</scope>
    <source>
        <strain evidence="12">IAEA</strain>
    </source>
</reference>
<keyword evidence="3" id="KW-0507">mRNA processing</keyword>
<keyword evidence="2 11" id="KW-0853">WD repeat</keyword>
<dbReference type="GO" id="GO:0005682">
    <property type="term" value="C:U5 snRNP"/>
    <property type="evidence" value="ECO:0007669"/>
    <property type="project" value="UniProtKB-ARBA"/>
</dbReference>
<dbReference type="GO" id="GO:0006397">
    <property type="term" value="P:mRNA processing"/>
    <property type="evidence" value="ECO:0007669"/>
    <property type="project" value="UniProtKB-KW"/>
</dbReference>
<comment type="subcellular location">
    <subcellularLocation>
        <location evidence="1">Nucleus</location>
    </subcellularLocation>
</comment>
<evidence type="ECO:0000256" key="6">
    <source>
        <dbReference type="ARBA" id="ARBA00023242"/>
    </source>
</evidence>
<dbReference type="FunFam" id="2.130.10.10:FF:000229">
    <property type="entry name" value="Small nuclear ribonucleoprotein U5 subunit 40"/>
    <property type="match status" value="1"/>
</dbReference>
<feature type="repeat" description="WD" evidence="11">
    <location>
        <begin position="160"/>
        <end position="202"/>
    </location>
</feature>
<evidence type="ECO:0000256" key="11">
    <source>
        <dbReference type="PROSITE-ProRule" id="PRU00221"/>
    </source>
</evidence>
<keyword evidence="13" id="KW-1185">Reference proteome</keyword>
<dbReference type="InterPro" id="IPR036322">
    <property type="entry name" value="WD40_repeat_dom_sf"/>
</dbReference>
<feature type="repeat" description="WD" evidence="11">
    <location>
        <begin position="305"/>
        <end position="335"/>
    </location>
</feature>
<dbReference type="GO" id="GO:0003723">
    <property type="term" value="F:RNA binding"/>
    <property type="evidence" value="ECO:0007669"/>
    <property type="project" value="TreeGrafter"/>
</dbReference>
<dbReference type="InterPro" id="IPR015943">
    <property type="entry name" value="WD40/YVTN_repeat-like_dom_sf"/>
</dbReference>
<keyword evidence="5" id="KW-0508">mRNA splicing</keyword>
<feature type="repeat" description="WD" evidence="11">
    <location>
        <begin position="209"/>
        <end position="243"/>
    </location>
</feature>
<dbReference type="GO" id="GO:0000375">
    <property type="term" value="P:RNA splicing, via transesterification reactions"/>
    <property type="evidence" value="ECO:0007669"/>
    <property type="project" value="UniProtKB-ARBA"/>
</dbReference>
<dbReference type="SMART" id="SM00320">
    <property type="entry name" value="WD40"/>
    <property type="match status" value="7"/>
</dbReference>
<evidence type="ECO:0000256" key="8">
    <source>
        <dbReference type="ARBA" id="ARBA00064268"/>
    </source>
</evidence>
<dbReference type="InterPro" id="IPR020472">
    <property type="entry name" value="WD40_PAC1"/>
</dbReference>
<reference evidence="13" key="1">
    <citation type="submission" date="2014-03" db="EMBL/GenBank/DDBJ databases">
        <authorList>
            <person name="Aksoy S."/>
            <person name="Warren W."/>
            <person name="Wilson R.K."/>
        </authorList>
    </citation>
    <scope>NUCLEOTIDE SEQUENCE [LARGE SCALE GENOMIC DNA]</scope>
    <source>
        <strain evidence="13">IAEA</strain>
    </source>
</reference>
<dbReference type="CDD" id="cd00200">
    <property type="entry name" value="WD40"/>
    <property type="match status" value="1"/>
</dbReference>
<dbReference type="PANTHER" id="PTHR44006">
    <property type="entry name" value="U5 SMALL NUCLEAR RIBONUCLEOPROTEIN 40 KDA PROTEIN"/>
    <property type="match status" value="1"/>
</dbReference>
<evidence type="ECO:0000313" key="12">
    <source>
        <dbReference type="EnsemblMetazoa" id="GBRI039439-PA"/>
    </source>
</evidence>
<name>A0A1A9X086_9MUSC</name>
<evidence type="ECO:0000256" key="2">
    <source>
        <dbReference type="ARBA" id="ARBA00022574"/>
    </source>
</evidence>
<evidence type="ECO:0000256" key="9">
    <source>
        <dbReference type="ARBA" id="ARBA00073554"/>
    </source>
</evidence>
<dbReference type="GO" id="GO:0071013">
    <property type="term" value="C:catalytic step 2 spliceosome"/>
    <property type="evidence" value="ECO:0007669"/>
    <property type="project" value="TreeGrafter"/>
</dbReference>
<dbReference type="Pfam" id="PF00400">
    <property type="entry name" value="WD40"/>
    <property type="match status" value="7"/>
</dbReference>
<dbReference type="PROSITE" id="PS50082">
    <property type="entry name" value="WD_REPEATS_2"/>
    <property type="match status" value="7"/>
</dbReference>
<feature type="repeat" description="WD" evidence="11">
    <location>
        <begin position="118"/>
        <end position="159"/>
    </location>
</feature>
<dbReference type="VEuPathDB" id="VectorBase:GBRI039439"/>
<accession>A0A1A9X086</accession>
<dbReference type="SUPFAM" id="SSF50978">
    <property type="entry name" value="WD40 repeat-like"/>
    <property type="match status" value="1"/>
</dbReference>
<comment type="function">
    <text evidence="7">Required for pre-mRNA splicing as component of the activated spliceosome. Component of the U5 small nuclear ribonucleoprotein (snRNP) complex and the U4/U6-U5 tri-snRNP complex, building blocks of the spliceosome. As a component of the minor spliceosome, involved in the splicing of U12-type introns in pre-mRNAs.</text>
</comment>
<keyword evidence="4" id="KW-0677">Repeat</keyword>